<sequence>MTDNEVRALRNAMGNFATGITVVTAVDEHGEPKGMTANSFSSVSLEPALISWCVGQESRLFELFRHTNHFAVNILHSGQQSLSQLFAGPEENKFDRISWYPGMNGVPLLNDCASVFYR</sequence>
<feature type="domain" description="Flavin reductase like" evidence="3">
    <location>
        <begin position="13"/>
        <end position="118"/>
    </location>
</feature>
<dbReference type="Pfam" id="PF01613">
    <property type="entry name" value="Flavin_Reduct"/>
    <property type="match status" value="1"/>
</dbReference>
<protein>
    <recommendedName>
        <fullName evidence="3">Flavin reductase like domain-containing protein</fullName>
    </recommendedName>
</protein>
<proteinExistence type="inferred from homology"/>
<dbReference type="SMART" id="SM00903">
    <property type="entry name" value="Flavin_Reduct"/>
    <property type="match status" value="1"/>
</dbReference>
<dbReference type="PANTHER" id="PTHR30466">
    <property type="entry name" value="FLAVIN REDUCTASE"/>
    <property type="match status" value="1"/>
</dbReference>
<dbReference type="GO" id="GO:0042602">
    <property type="term" value="F:riboflavin reductase (NADPH) activity"/>
    <property type="evidence" value="ECO:0007669"/>
    <property type="project" value="TreeGrafter"/>
</dbReference>
<organism evidence="4">
    <name type="scientific">marine sediment metagenome</name>
    <dbReference type="NCBI Taxonomy" id="412755"/>
    <lineage>
        <taxon>unclassified sequences</taxon>
        <taxon>metagenomes</taxon>
        <taxon>ecological metagenomes</taxon>
    </lineage>
</organism>
<dbReference type="EMBL" id="LAZR01028114">
    <property type="protein sequence ID" value="KKL63589.1"/>
    <property type="molecule type" value="Genomic_DNA"/>
</dbReference>
<gene>
    <name evidence="4" type="ORF">LCGC14_2173600</name>
</gene>
<dbReference type="InterPro" id="IPR002563">
    <property type="entry name" value="Flavin_Rdtase-like_dom"/>
</dbReference>
<dbReference type="Gene3D" id="2.30.110.10">
    <property type="entry name" value="Electron Transport, Fmn-binding Protein, Chain A"/>
    <property type="match status" value="1"/>
</dbReference>
<evidence type="ECO:0000259" key="3">
    <source>
        <dbReference type="SMART" id="SM00903"/>
    </source>
</evidence>
<dbReference type="InterPro" id="IPR012349">
    <property type="entry name" value="Split_barrel_FMN-bd"/>
</dbReference>
<dbReference type="SUPFAM" id="SSF50475">
    <property type="entry name" value="FMN-binding split barrel"/>
    <property type="match status" value="1"/>
</dbReference>
<reference evidence="4" key="1">
    <citation type="journal article" date="2015" name="Nature">
        <title>Complex archaea that bridge the gap between prokaryotes and eukaryotes.</title>
        <authorList>
            <person name="Spang A."/>
            <person name="Saw J.H."/>
            <person name="Jorgensen S.L."/>
            <person name="Zaremba-Niedzwiedzka K."/>
            <person name="Martijn J."/>
            <person name="Lind A.E."/>
            <person name="van Eijk R."/>
            <person name="Schleper C."/>
            <person name="Guy L."/>
            <person name="Ettema T.J."/>
        </authorList>
    </citation>
    <scope>NUCLEOTIDE SEQUENCE</scope>
</reference>
<evidence type="ECO:0000256" key="1">
    <source>
        <dbReference type="ARBA" id="ARBA00008898"/>
    </source>
</evidence>
<dbReference type="PANTHER" id="PTHR30466:SF11">
    <property type="entry name" value="FLAVIN-DEPENDENT MONOOXYGENASE, REDUCTASE SUBUNIT HSAB"/>
    <property type="match status" value="1"/>
</dbReference>
<evidence type="ECO:0000313" key="4">
    <source>
        <dbReference type="EMBL" id="KKL63589.1"/>
    </source>
</evidence>
<comment type="caution">
    <text evidence="4">The sequence shown here is derived from an EMBL/GenBank/DDBJ whole genome shotgun (WGS) entry which is preliminary data.</text>
</comment>
<accession>A0A0F9DPD8</accession>
<dbReference type="AlphaFoldDB" id="A0A0F9DPD8"/>
<dbReference type="InterPro" id="IPR050268">
    <property type="entry name" value="NADH-dep_flavin_reductase"/>
</dbReference>
<evidence type="ECO:0000256" key="2">
    <source>
        <dbReference type="ARBA" id="ARBA00023002"/>
    </source>
</evidence>
<comment type="similarity">
    <text evidence="1">Belongs to the non-flavoprotein flavin reductase family.</text>
</comment>
<name>A0A0F9DPD8_9ZZZZ</name>
<keyword evidence="2" id="KW-0560">Oxidoreductase</keyword>
<dbReference type="GO" id="GO:0010181">
    <property type="term" value="F:FMN binding"/>
    <property type="evidence" value="ECO:0007669"/>
    <property type="project" value="InterPro"/>
</dbReference>